<dbReference type="PROSITE" id="PS50995">
    <property type="entry name" value="HTH_MARR_2"/>
    <property type="match status" value="1"/>
</dbReference>
<dbReference type="SMART" id="SM00347">
    <property type="entry name" value="HTH_MARR"/>
    <property type="match status" value="1"/>
</dbReference>
<protein>
    <recommendedName>
        <fullName evidence="4">HTH marR-type domain-containing protein</fullName>
    </recommendedName>
</protein>
<accession>A0ABQ3W6X5</accession>
<dbReference type="PRINTS" id="PR00598">
    <property type="entry name" value="HTHMARR"/>
</dbReference>
<dbReference type="SUPFAM" id="SSF46785">
    <property type="entry name" value="Winged helix' DNA-binding domain"/>
    <property type="match status" value="1"/>
</dbReference>
<reference evidence="6" key="1">
    <citation type="submission" date="2021-01" db="EMBL/GenBank/DDBJ databases">
        <title>Draft genome sequence of Nasalis larvatus strain YZ03.</title>
        <authorList>
            <person name="Suzuki-Hashido N."/>
            <person name="Tsuchida S."/>
            <person name="Hayakawa T."/>
        </authorList>
    </citation>
    <scope>NUCLEOTIDE SEQUENCE [LARGE SCALE GENOMIC DNA]</scope>
    <source>
        <strain evidence="6">YZ03</strain>
    </source>
</reference>
<gene>
    <name evidence="5" type="ORF">lacNasYZ03_08370</name>
</gene>
<evidence type="ECO:0000256" key="3">
    <source>
        <dbReference type="ARBA" id="ARBA00023163"/>
    </source>
</evidence>
<evidence type="ECO:0000313" key="5">
    <source>
        <dbReference type="EMBL" id="GHW01150.1"/>
    </source>
</evidence>
<feature type="domain" description="HTH marR-type" evidence="4">
    <location>
        <begin position="11"/>
        <end position="145"/>
    </location>
</feature>
<evidence type="ECO:0000256" key="2">
    <source>
        <dbReference type="ARBA" id="ARBA00023125"/>
    </source>
</evidence>
<dbReference type="RefSeq" id="WP_201336056.1">
    <property type="nucleotide sequence ID" value="NZ_BOCI01000207.1"/>
</dbReference>
<evidence type="ECO:0000256" key="1">
    <source>
        <dbReference type="ARBA" id="ARBA00023015"/>
    </source>
</evidence>
<dbReference type="PANTHER" id="PTHR42756:SF1">
    <property type="entry name" value="TRANSCRIPTIONAL REPRESSOR OF EMRAB OPERON"/>
    <property type="match status" value="1"/>
</dbReference>
<dbReference type="InterPro" id="IPR000835">
    <property type="entry name" value="HTH_MarR-typ"/>
</dbReference>
<keyword evidence="2" id="KW-0238">DNA-binding</keyword>
<keyword evidence="6" id="KW-1185">Reference proteome</keyword>
<organism evidence="5 6">
    <name type="scientific">Lactobacillus nasalidis</name>
    <dbReference type="NCBI Taxonomy" id="2797258"/>
    <lineage>
        <taxon>Bacteria</taxon>
        <taxon>Bacillati</taxon>
        <taxon>Bacillota</taxon>
        <taxon>Bacilli</taxon>
        <taxon>Lactobacillales</taxon>
        <taxon>Lactobacillaceae</taxon>
        <taxon>Lactobacillus</taxon>
    </lineage>
</organism>
<dbReference type="Gene3D" id="1.10.10.10">
    <property type="entry name" value="Winged helix-like DNA-binding domain superfamily/Winged helix DNA-binding domain"/>
    <property type="match status" value="1"/>
</dbReference>
<sequence>MEEIIDQKIEDVDIPFQIKMIHDEISRQMTQHMKKLNITPSQAAILRQFTLAGQDRLPLKLLERQLHISQPTVAGLIRRLEEKEMIRLVTDPADRRSKLACITDKGRAMEEDAKENMLETRTRLLSGMTETEQQILHSLLAKAYTSVRRSK</sequence>
<dbReference type="Proteomes" id="UP000616547">
    <property type="component" value="Unassembled WGS sequence"/>
</dbReference>
<name>A0ABQ3W6X5_9LACO</name>
<evidence type="ECO:0000313" key="6">
    <source>
        <dbReference type="Proteomes" id="UP000616547"/>
    </source>
</evidence>
<dbReference type="InterPro" id="IPR036390">
    <property type="entry name" value="WH_DNA-bd_sf"/>
</dbReference>
<evidence type="ECO:0000259" key="4">
    <source>
        <dbReference type="PROSITE" id="PS50995"/>
    </source>
</evidence>
<comment type="caution">
    <text evidence="5">The sequence shown here is derived from an EMBL/GenBank/DDBJ whole genome shotgun (WGS) entry which is preliminary data.</text>
</comment>
<keyword evidence="3" id="KW-0804">Transcription</keyword>
<dbReference type="PANTHER" id="PTHR42756">
    <property type="entry name" value="TRANSCRIPTIONAL REGULATOR, MARR"/>
    <property type="match status" value="1"/>
</dbReference>
<proteinExistence type="predicted"/>
<dbReference type="EMBL" id="BOCI01000207">
    <property type="protein sequence ID" value="GHW01150.1"/>
    <property type="molecule type" value="Genomic_DNA"/>
</dbReference>
<dbReference type="Pfam" id="PF01047">
    <property type="entry name" value="MarR"/>
    <property type="match status" value="1"/>
</dbReference>
<keyword evidence="1" id="KW-0805">Transcription regulation</keyword>
<dbReference type="InterPro" id="IPR036388">
    <property type="entry name" value="WH-like_DNA-bd_sf"/>
</dbReference>